<name>A0A1F2PEI2_9FIRM</name>
<sequence>MDEEIYYTDGIIKSIDLKDSEAVICSSNSISDDSERRYNLWLKEDGNVLSKEAKVIQCNEKISYKDADDEIKYALIQIALGKQKARFIIKENNGFELVNLVIINE</sequence>
<dbReference type="Proteomes" id="UP000176244">
    <property type="component" value="Unassembled WGS sequence"/>
</dbReference>
<gene>
    <name evidence="1" type="ORF">ACWI_34670</name>
</gene>
<proteinExistence type="predicted"/>
<dbReference type="EMBL" id="LKEU01000049">
    <property type="protein sequence ID" value="OFV69071.1"/>
    <property type="molecule type" value="Genomic_DNA"/>
</dbReference>
<dbReference type="AlphaFoldDB" id="A0A1F2PEI2"/>
<dbReference type="RefSeq" id="WP_070372704.1">
    <property type="nucleotide sequence ID" value="NZ_LKEU01000049.1"/>
</dbReference>
<comment type="caution">
    <text evidence="1">The sequence shown here is derived from an EMBL/GenBank/DDBJ whole genome shotgun (WGS) entry which is preliminary data.</text>
</comment>
<dbReference type="STRING" id="52694.ACWI_34670"/>
<protein>
    <submittedName>
        <fullName evidence="1">Uncharacterized protein</fullName>
    </submittedName>
</protein>
<evidence type="ECO:0000313" key="2">
    <source>
        <dbReference type="Proteomes" id="UP000176244"/>
    </source>
</evidence>
<accession>A0A1F2PEI2</accession>
<organism evidence="1 2">
    <name type="scientific">Acetobacterium wieringae</name>
    <dbReference type="NCBI Taxonomy" id="52694"/>
    <lineage>
        <taxon>Bacteria</taxon>
        <taxon>Bacillati</taxon>
        <taxon>Bacillota</taxon>
        <taxon>Clostridia</taxon>
        <taxon>Eubacteriales</taxon>
        <taxon>Eubacteriaceae</taxon>
        <taxon>Acetobacterium</taxon>
    </lineage>
</organism>
<evidence type="ECO:0000313" key="1">
    <source>
        <dbReference type="EMBL" id="OFV69071.1"/>
    </source>
</evidence>
<reference evidence="1 2" key="1">
    <citation type="submission" date="2015-09" db="EMBL/GenBank/DDBJ databases">
        <title>Genome sequence of Acetobacterium wieringae DSM 1911.</title>
        <authorList>
            <person name="Poehlein A."/>
            <person name="Bengelsdorf F.R."/>
            <person name="Schiel-Bengelsdorf B."/>
            <person name="Duerre P."/>
            <person name="Daniel R."/>
        </authorList>
    </citation>
    <scope>NUCLEOTIDE SEQUENCE [LARGE SCALE GENOMIC DNA]</scope>
    <source>
        <strain evidence="1 2">DSM 1911</strain>
    </source>
</reference>